<evidence type="ECO:0000259" key="1">
    <source>
        <dbReference type="Pfam" id="PF00149"/>
    </source>
</evidence>
<protein>
    <submittedName>
        <fullName evidence="2">Metallophosphoesterase</fullName>
    </submittedName>
</protein>
<evidence type="ECO:0000313" key="2">
    <source>
        <dbReference type="EMBL" id="HFK98332.1"/>
    </source>
</evidence>
<dbReference type="GO" id="GO:0016787">
    <property type="term" value="F:hydrolase activity"/>
    <property type="evidence" value="ECO:0007669"/>
    <property type="project" value="InterPro"/>
</dbReference>
<feature type="domain" description="Calcineurin-like phosphoesterase" evidence="1">
    <location>
        <begin position="12"/>
        <end position="192"/>
    </location>
</feature>
<reference evidence="2" key="1">
    <citation type="journal article" date="2020" name="mSystems">
        <title>Genome- and Community-Level Interaction Insights into Carbon Utilization and Element Cycling Functions of Hydrothermarchaeota in Hydrothermal Sediment.</title>
        <authorList>
            <person name="Zhou Z."/>
            <person name="Liu Y."/>
            <person name="Xu W."/>
            <person name="Pan J."/>
            <person name="Luo Z.H."/>
            <person name="Li M."/>
        </authorList>
    </citation>
    <scope>NUCLEOTIDE SEQUENCE [LARGE SCALE GENOMIC DNA]</scope>
    <source>
        <strain evidence="2">SpSt-456</strain>
    </source>
</reference>
<dbReference type="Pfam" id="PF00149">
    <property type="entry name" value="Metallophos"/>
    <property type="match status" value="1"/>
</dbReference>
<dbReference type="Gene3D" id="3.60.21.10">
    <property type="match status" value="1"/>
</dbReference>
<gene>
    <name evidence="2" type="ORF">ENS06_13555</name>
</gene>
<accession>A0A832EBI1</accession>
<dbReference type="InterPro" id="IPR029052">
    <property type="entry name" value="Metallo-depent_PP-like"/>
</dbReference>
<comment type="caution">
    <text evidence="2">The sequence shown here is derived from an EMBL/GenBank/DDBJ whole genome shotgun (WGS) entry which is preliminary data.</text>
</comment>
<organism evidence="2">
    <name type="scientific">Desulfacinum infernum</name>
    <dbReference type="NCBI Taxonomy" id="35837"/>
    <lineage>
        <taxon>Bacteria</taxon>
        <taxon>Pseudomonadati</taxon>
        <taxon>Thermodesulfobacteriota</taxon>
        <taxon>Syntrophobacteria</taxon>
        <taxon>Syntrophobacterales</taxon>
        <taxon>Syntrophobacteraceae</taxon>
        <taxon>Desulfacinum</taxon>
    </lineage>
</organism>
<dbReference type="SUPFAM" id="SSF56300">
    <property type="entry name" value="Metallo-dependent phosphatases"/>
    <property type="match status" value="1"/>
</dbReference>
<proteinExistence type="predicted"/>
<dbReference type="InterPro" id="IPR004843">
    <property type="entry name" value="Calcineurin-like_PHP"/>
</dbReference>
<sequence length="318" mass="35232">MSLPTLEDYRGILFIGDPHVAAYPPGHRIDDYRGAVLRKLAFCLEESRKRQLLPVILGDLFHVPRDNPNSLLVELMELFRPVRPWVLVGNHDKHEARLTRDVSLAVLDAAQVIVLLDRPAPAASLQCGPTRVLLGASPDWTDIPAAVDPCGHDLVVWVTHHNVSFPDYDAGRIALREIPGVDLVVNGHIHTPKPPQRRGGTLWVNPGSLTRITRSAVTRAVRPAAALWTPEMPEPVRLEVPHASFDEVFSPLDEALATAEETPDASRFIRGLENLALRKTTEGVGLRAFLQANLDPQDPVTPIIWNLYEEVMDRVAKA</sequence>
<dbReference type="AlphaFoldDB" id="A0A832EBI1"/>
<name>A0A832EBI1_9BACT</name>
<dbReference type="EMBL" id="DSTK01000039">
    <property type="protein sequence ID" value="HFK98332.1"/>
    <property type="molecule type" value="Genomic_DNA"/>
</dbReference>